<feature type="chain" id="PRO_5021222302" evidence="1">
    <location>
        <begin position="16"/>
        <end position="101"/>
    </location>
</feature>
<evidence type="ECO:0000313" key="3">
    <source>
        <dbReference type="Proteomes" id="UP000499080"/>
    </source>
</evidence>
<keyword evidence="3" id="KW-1185">Reference proteome</keyword>
<dbReference type="Proteomes" id="UP000499080">
    <property type="component" value="Unassembled WGS sequence"/>
</dbReference>
<protein>
    <submittedName>
        <fullName evidence="2">Uncharacterized protein</fullName>
    </submittedName>
</protein>
<comment type="caution">
    <text evidence="2">The sequence shown here is derived from an EMBL/GenBank/DDBJ whole genome shotgun (WGS) entry which is preliminary data.</text>
</comment>
<name>A0A4Y2LH57_ARAVE</name>
<accession>A0A4Y2LH57</accession>
<keyword evidence="1" id="KW-0732">Signal</keyword>
<dbReference type="AlphaFoldDB" id="A0A4Y2LH57"/>
<feature type="signal peptide" evidence="1">
    <location>
        <begin position="1"/>
        <end position="15"/>
    </location>
</feature>
<evidence type="ECO:0000256" key="1">
    <source>
        <dbReference type="SAM" id="SignalP"/>
    </source>
</evidence>
<gene>
    <name evidence="2" type="ORF">AVEN_232007_1</name>
</gene>
<proteinExistence type="predicted"/>
<evidence type="ECO:0000313" key="2">
    <source>
        <dbReference type="EMBL" id="GBN13799.1"/>
    </source>
</evidence>
<reference evidence="2 3" key="1">
    <citation type="journal article" date="2019" name="Sci. Rep.">
        <title>Orb-weaving spider Araneus ventricosus genome elucidates the spidroin gene catalogue.</title>
        <authorList>
            <person name="Kono N."/>
            <person name="Nakamura H."/>
            <person name="Ohtoshi R."/>
            <person name="Moran D.A.P."/>
            <person name="Shinohara A."/>
            <person name="Yoshida Y."/>
            <person name="Fujiwara M."/>
            <person name="Mori M."/>
            <person name="Tomita M."/>
            <person name="Arakawa K."/>
        </authorList>
    </citation>
    <scope>NUCLEOTIDE SEQUENCE [LARGE SCALE GENOMIC DNA]</scope>
</reference>
<dbReference type="EMBL" id="BGPR01005829">
    <property type="protein sequence ID" value="GBN13799.1"/>
    <property type="molecule type" value="Genomic_DNA"/>
</dbReference>
<organism evidence="2 3">
    <name type="scientific">Araneus ventricosus</name>
    <name type="common">Orbweaver spider</name>
    <name type="synonym">Epeira ventricosa</name>
    <dbReference type="NCBI Taxonomy" id="182803"/>
    <lineage>
        <taxon>Eukaryota</taxon>
        <taxon>Metazoa</taxon>
        <taxon>Ecdysozoa</taxon>
        <taxon>Arthropoda</taxon>
        <taxon>Chelicerata</taxon>
        <taxon>Arachnida</taxon>
        <taxon>Araneae</taxon>
        <taxon>Araneomorphae</taxon>
        <taxon>Entelegynae</taxon>
        <taxon>Araneoidea</taxon>
        <taxon>Araneidae</taxon>
        <taxon>Araneus</taxon>
    </lineage>
</organism>
<sequence>MLILILVAIASFTEGKVCELKACRKTSGSLMLILIFVAIASSAEGKVCELTASHETSDSLMLHGMCSHAYHVIVKIHQLTLLGRNIAIVSHNQTIRMTSGV</sequence>